<keyword evidence="2" id="KW-1185">Reference proteome</keyword>
<organism evidence="1 2">
    <name type="scientific">Melipona quadrifasciata</name>
    <dbReference type="NCBI Taxonomy" id="166423"/>
    <lineage>
        <taxon>Eukaryota</taxon>
        <taxon>Metazoa</taxon>
        <taxon>Ecdysozoa</taxon>
        <taxon>Arthropoda</taxon>
        <taxon>Hexapoda</taxon>
        <taxon>Insecta</taxon>
        <taxon>Pterygota</taxon>
        <taxon>Neoptera</taxon>
        <taxon>Endopterygota</taxon>
        <taxon>Hymenoptera</taxon>
        <taxon>Apocrita</taxon>
        <taxon>Aculeata</taxon>
        <taxon>Apoidea</taxon>
        <taxon>Anthophila</taxon>
        <taxon>Apidae</taxon>
        <taxon>Melipona</taxon>
    </lineage>
</organism>
<accession>A0A0M9ADK8</accession>
<gene>
    <name evidence="1" type="ORF">WN51_00887</name>
</gene>
<proteinExistence type="predicted"/>
<dbReference type="AlphaFoldDB" id="A0A0M9ADK8"/>
<evidence type="ECO:0000313" key="1">
    <source>
        <dbReference type="EMBL" id="KOX80969.1"/>
    </source>
</evidence>
<reference evidence="1 2" key="1">
    <citation type="submission" date="2015-07" db="EMBL/GenBank/DDBJ databases">
        <title>The genome of Melipona quadrifasciata.</title>
        <authorList>
            <person name="Pan H."/>
            <person name="Kapheim K."/>
        </authorList>
    </citation>
    <scope>NUCLEOTIDE SEQUENCE [LARGE SCALE GENOMIC DNA]</scope>
    <source>
        <strain evidence="1">0111107301</strain>
        <tissue evidence="1">Whole body</tissue>
    </source>
</reference>
<dbReference type="Proteomes" id="UP000053105">
    <property type="component" value="Unassembled WGS sequence"/>
</dbReference>
<protein>
    <submittedName>
        <fullName evidence="1">Uncharacterized protein</fullName>
    </submittedName>
</protein>
<dbReference type="EMBL" id="KQ435694">
    <property type="protein sequence ID" value="KOX80969.1"/>
    <property type="molecule type" value="Genomic_DNA"/>
</dbReference>
<sequence>MANLGCVVTDLKTGGQRPIISTNPQGRFLTVLLEMPGQCRDPRPPELSNRPTINNTSSYVCGAVALPRLDLCLGGLNGTTATEL</sequence>
<evidence type="ECO:0000313" key="2">
    <source>
        <dbReference type="Proteomes" id="UP000053105"/>
    </source>
</evidence>
<name>A0A0M9ADK8_9HYME</name>